<feature type="binding site" description="axial binding residue" evidence="8">
    <location>
        <position position="238"/>
    </location>
    <ligand>
        <name>heme</name>
        <dbReference type="ChEBI" id="CHEBI:30413"/>
    </ligand>
    <ligandPart>
        <name>Fe</name>
        <dbReference type="ChEBI" id="CHEBI:18248"/>
    </ligandPart>
</feature>
<evidence type="ECO:0000256" key="7">
    <source>
        <dbReference type="ARBA" id="ARBA00023033"/>
    </source>
</evidence>
<dbReference type="AlphaFoldDB" id="A0A9P3CRX2"/>
<name>A0A9P3CRX2_9PEZI</name>
<keyword evidence="4 8" id="KW-0479">Metal-binding</keyword>
<dbReference type="InterPro" id="IPR002403">
    <property type="entry name" value="Cyt_P450_E_grp-IV"/>
</dbReference>
<evidence type="ECO:0008006" key="12">
    <source>
        <dbReference type="Google" id="ProtNLM"/>
    </source>
</evidence>
<reference evidence="10 11" key="1">
    <citation type="submission" date="2021-01" db="EMBL/GenBank/DDBJ databases">
        <title>Cercospora kikuchii MAFF 305040 whole genome shotgun sequence.</title>
        <authorList>
            <person name="Kashiwa T."/>
            <person name="Suzuki T."/>
        </authorList>
    </citation>
    <scope>NUCLEOTIDE SEQUENCE [LARGE SCALE GENOMIC DNA]</scope>
    <source>
        <strain evidence="10 11">MAFF 305040</strain>
    </source>
</reference>
<comment type="cofactor">
    <cofactor evidence="1 8">
        <name>heme</name>
        <dbReference type="ChEBI" id="CHEBI:30413"/>
    </cofactor>
</comment>
<organism evidence="10 11">
    <name type="scientific">Cercospora kikuchii</name>
    <dbReference type="NCBI Taxonomy" id="84275"/>
    <lineage>
        <taxon>Eukaryota</taxon>
        <taxon>Fungi</taxon>
        <taxon>Dikarya</taxon>
        <taxon>Ascomycota</taxon>
        <taxon>Pezizomycotina</taxon>
        <taxon>Dothideomycetes</taxon>
        <taxon>Dothideomycetidae</taxon>
        <taxon>Mycosphaerellales</taxon>
        <taxon>Mycosphaerellaceae</taxon>
        <taxon>Cercospora</taxon>
    </lineage>
</organism>
<protein>
    <recommendedName>
        <fullName evidence="12">Cytochrome P450</fullName>
    </recommendedName>
</protein>
<keyword evidence="7 9" id="KW-0503">Monooxygenase</keyword>
<dbReference type="InterPro" id="IPR036396">
    <property type="entry name" value="Cyt_P450_sf"/>
</dbReference>
<evidence type="ECO:0000313" key="10">
    <source>
        <dbReference type="EMBL" id="GIZ44650.1"/>
    </source>
</evidence>
<sequence>MAQARSQQFLDDFELVNLYLIKRIRYQMLYWLADDWHFRRATSRLHAFTEHFVQKAIAQRQGEDHHAECGLLSALAFGTPDRAQLRNQTMAILAAARDTTAGFLGWCFVRLALHQDIFHELRNAVRSTFGEPEHLDFDRLHRCAPLQRFLKEVLRLHPPVPVNNRRAKVDTQLPTGGGAHGDAPVAVRKGQVVIYSVYLMHRRVDLWGEDAVDFRPGRWVHDFPAWQYLPFSGGPRACLGQQFALAEASYVVARLAMECDAIRPVNTLYMSQLRKGLGLTMWPADGVPVRLHKA</sequence>
<gene>
    <name evidence="10" type="ORF">CKM354_000784100</name>
</gene>
<dbReference type="Pfam" id="PF00067">
    <property type="entry name" value="p450"/>
    <property type="match status" value="1"/>
</dbReference>
<evidence type="ECO:0000256" key="1">
    <source>
        <dbReference type="ARBA" id="ARBA00001971"/>
    </source>
</evidence>
<evidence type="ECO:0000256" key="8">
    <source>
        <dbReference type="PIRSR" id="PIRSR602403-1"/>
    </source>
</evidence>
<evidence type="ECO:0000256" key="3">
    <source>
        <dbReference type="ARBA" id="ARBA00022617"/>
    </source>
</evidence>
<evidence type="ECO:0000256" key="9">
    <source>
        <dbReference type="RuleBase" id="RU000461"/>
    </source>
</evidence>
<keyword evidence="11" id="KW-1185">Reference proteome</keyword>
<keyword evidence="6 8" id="KW-0408">Iron</keyword>
<keyword evidence="3 8" id="KW-0349">Heme</keyword>
<dbReference type="Gene3D" id="1.10.630.10">
    <property type="entry name" value="Cytochrome P450"/>
    <property type="match status" value="1"/>
</dbReference>
<comment type="similarity">
    <text evidence="2 9">Belongs to the cytochrome P450 family.</text>
</comment>
<dbReference type="GO" id="GO:0004497">
    <property type="term" value="F:monooxygenase activity"/>
    <property type="evidence" value="ECO:0007669"/>
    <property type="project" value="UniProtKB-KW"/>
</dbReference>
<dbReference type="PANTHER" id="PTHR24287:SF1">
    <property type="entry name" value="P450, PUTATIVE (EUROFUNG)-RELATED"/>
    <property type="match status" value="1"/>
</dbReference>
<evidence type="ECO:0000256" key="4">
    <source>
        <dbReference type="ARBA" id="ARBA00022723"/>
    </source>
</evidence>
<evidence type="ECO:0000256" key="5">
    <source>
        <dbReference type="ARBA" id="ARBA00023002"/>
    </source>
</evidence>
<dbReference type="Proteomes" id="UP000825890">
    <property type="component" value="Unassembled WGS sequence"/>
</dbReference>
<dbReference type="GeneID" id="68293416"/>
<dbReference type="PRINTS" id="PR00465">
    <property type="entry name" value="EP450IV"/>
</dbReference>
<dbReference type="GO" id="GO:0020037">
    <property type="term" value="F:heme binding"/>
    <property type="evidence" value="ECO:0007669"/>
    <property type="project" value="InterPro"/>
</dbReference>
<dbReference type="GO" id="GO:0005506">
    <property type="term" value="F:iron ion binding"/>
    <property type="evidence" value="ECO:0007669"/>
    <property type="project" value="InterPro"/>
</dbReference>
<dbReference type="PANTHER" id="PTHR24287">
    <property type="entry name" value="P450, PUTATIVE (EUROFUNG)-RELATED"/>
    <property type="match status" value="1"/>
</dbReference>
<dbReference type="PRINTS" id="PR00385">
    <property type="entry name" value="P450"/>
</dbReference>
<evidence type="ECO:0000313" key="11">
    <source>
        <dbReference type="Proteomes" id="UP000825890"/>
    </source>
</evidence>
<accession>A0A9P3CRX2</accession>
<dbReference type="OrthoDB" id="1470350at2759"/>
<dbReference type="GO" id="GO:0016705">
    <property type="term" value="F:oxidoreductase activity, acting on paired donors, with incorporation or reduction of molecular oxygen"/>
    <property type="evidence" value="ECO:0007669"/>
    <property type="project" value="InterPro"/>
</dbReference>
<keyword evidence="5 9" id="KW-0560">Oxidoreductase</keyword>
<dbReference type="InterPro" id="IPR001128">
    <property type="entry name" value="Cyt_P450"/>
</dbReference>
<evidence type="ECO:0000256" key="6">
    <source>
        <dbReference type="ARBA" id="ARBA00023004"/>
    </source>
</evidence>
<comment type="caution">
    <text evidence="10">The sequence shown here is derived from an EMBL/GenBank/DDBJ whole genome shotgun (WGS) entry which is preliminary data.</text>
</comment>
<dbReference type="InterPro" id="IPR017972">
    <property type="entry name" value="Cyt_P450_CS"/>
</dbReference>
<evidence type="ECO:0000256" key="2">
    <source>
        <dbReference type="ARBA" id="ARBA00010617"/>
    </source>
</evidence>
<dbReference type="InterPro" id="IPR047146">
    <property type="entry name" value="Cyt_P450_E_CYP52_fungi"/>
</dbReference>
<dbReference type="RefSeq" id="XP_044659137.1">
    <property type="nucleotide sequence ID" value="XM_044803202.1"/>
</dbReference>
<dbReference type="PROSITE" id="PS00086">
    <property type="entry name" value="CYTOCHROME_P450"/>
    <property type="match status" value="1"/>
</dbReference>
<dbReference type="SUPFAM" id="SSF48264">
    <property type="entry name" value="Cytochrome P450"/>
    <property type="match status" value="1"/>
</dbReference>
<proteinExistence type="inferred from homology"/>
<dbReference type="EMBL" id="BOLY01000005">
    <property type="protein sequence ID" value="GIZ44650.1"/>
    <property type="molecule type" value="Genomic_DNA"/>
</dbReference>